<gene>
    <name evidence="1" type="ORF">KPL71_003671</name>
</gene>
<keyword evidence="2" id="KW-1185">Reference proteome</keyword>
<name>A0ACB8N018_CITSI</name>
<dbReference type="Proteomes" id="UP000829398">
    <property type="component" value="Chromosome 2"/>
</dbReference>
<dbReference type="EMBL" id="CM039171">
    <property type="protein sequence ID" value="KAH9791228.1"/>
    <property type="molecule type" value="Genomic_DNA"/>
</dbReference>
<protein>
    <submittedName>
        <fullName evidence="1">Tr-type G domain-containing protein</fullName>
    </submittedName>
</protein>
<comment type="caution">
    <text evidence="1">The sequence shown here is derived from an EMBL/GenBank/DDBJ whole genome shotgun (WGS) entry which is preliminary data.</text>
</comment>
<organism evidence="1 2">
    <name type="scientific">Citrus sinensis</name>
    <name type="common">Sweet orange</name>
    <name type="synonym">Citrus aurantium var. sinensis</name>
    <dbReference type="NCBI Taxonomy" id="2711"/>
    <lineage>
        <taxon>Eukaryota</taxon>
        <taxon>Viridiplantae</taxon>
        <taxon>Streptophyta</taxon>
        <taxon>Embryophyta</taxon>
        <taxon>Tracheophyta</taxon>
        <taxon>Spermatophyta</taxon>
        <taxon>Magnoliopsida</taxon>
        <taxon>eudicotyledons</taxon>
        <taxon>Gunneridae</taxon>
        <taxon>Pentapetalae</taxon>
        <taxon>rosids</taxon>
        <taxon>malvids</taxon>
        <taxon>Sapindales</taxon>
        <taxon>Rutaceae</taxon>
        <taxon>Aurantioideae</taxon>
        <taxon>Citrus</taxon>
    </lineage>
</organism>
<accession>A0ACB8N018</accession>
<proteinExistence type="predicted"/>
<sequence>MAGPLLLRSLWSTGKRSLSSPSASSLHLKSYLSSARALSTAANAAAAAVSPNSTLDPGRLRNVAVIAHVDHGKTTLMDRLLRQCGADIPHERAMDSISLERERGITIASKVTGISWRENELNMVDTPGHADFGGEVERVVGMVEGAILVVDAGEGPLAQTKFVLAKALKYGLRPILLLNKVDRPAGISPYVVGLHYAVSEERCDEVESLVFDLFANLGATDEQLDFPVLYASAKEGWASSTFTKDPPADVRNMSQLLDAIIRHVPPPKASLDAPFQMLVTMMEKDFYLGRILTGRVSSGVVSVGDKVHGLRITDSGTEKIEEGKVTKLMKKKGTGMVLIDSAGAGDIISVAGMTKPSIGHTVANTEVTTALPTIELDPPTISMTFGVNDSPLAGRDGTHLTGGKIGARLMSEAETNLAINVIPGMAETYEVQGRGELQLGILIENMRREGFELSVSPPKVMYKTENGVKLEPIEEVTIEVNEEHVGLVMEALSHRKAEVMDMGPVPGSAGRTKLSLTCPSRGLVGYRSVFSSDTRGTGFMHRAFLKYEKHRGLLGNVRKGVLVSMGFGSITAHALMSLEPRGILFVPPGTETYDGMIIGEHSRDTDLDVNPVRAKELSNVRAAGKDENVKLTPPRLVTPKAIRLRKRYLDVNKRKTMSKRPKE</sequence>
<evidence type="ECO:0000313" key="2">
    <source>
        <dbReference type="Proteomes" id="UP000829398"/>
    </source>
</evidence>
<evidence type="ECO:0000313" key="1">
    <source>
        <dbReference type="EMBL" id="KAH9791228.1"/>
    </source>
</evidence>
<reference evidence="2" key="1">
    <citation type="journal article" date="2023" name="Hortic. Res.">
        <title>A chromosome-level phased genome enabling allele-level studies in sweet orange: a case study on citrus Huanglongbing tolerance.</title>
        <authorList>
            <person name="Wu B."/>
            <person name="Yu Q."/>
            <person name="Deng Z."/>
            <person name="Duan Y."/>
            <person name="Luo F."/>
            <person name="Gmitter F. Jr."/>
        </authorList>
    </citation>
    <scope>NUCLEOTIDE SEQUENCE [LARGE SCALE GENOMIC DNA]</scope>
    <source>
        <strain evidence="2">cv. Valencia</strain>
    </source>
</reference>